<dbReference type="EMBL" id="VSWC01000016">
    <property type="protein sequence ID" value="KAA1111540.1"/>
    <property type="molecule type" value="Genomic_DNA"/>
</dbReference>
<feature type="compositionally biased region" description="Basic and acidic residues" evidence="1">
    <location>
        <begin position="190"/>
        <end position="200"/>
    </location>
</feature>
<proteinExistence type="predicted"/>
<feature type="region of interest" description="Disordered" evidence="1">
    <location>
        <begin position="1"/>
        <end position="307"/>
    </location>
</feature>
<feature type="compositionally biased region" description="Low complexity" evidence="1">
    <location>
        <begin position="25"/>
        <end position="38"/>
    </location>
</feature>
<feature type="compositionally biased region" description="Low complexity" evidence="1">
    <location>
        <begin position="201"/>
        <end position="224"/>
    </location>
</feature>
<dbReference type="AlphaFoldDB" id="A0A5B0QE85"/>
<reference evidence="2 3" key="1">
    <citation type="submission" date="2019-05" db="EMBL/GenBank/DDBJ databases">
        <title>Emergence of the Ug99 lineage of the wheat stem rust pathogen through somatic hybridization.</title>
        <authorList>
            <person name="Li F."/>
            <person name="Upadhyaya N.M."/>
            <person name="Sperschneider J."/>
            <person name="Matny O."/>
            <person name="Nguyen-Phuc H."/>
            <person name="Mago R."/>
            <person name="Raley C."/>
            <person name="Miller M.E."/>
            <person name="Silverstein K.A.T."/>
            <person name="Henningsen E."/>
            <person name="Hirsch C.D."/>
            <person name="Visser B."/>
            <person name="Pretorius Z.A."/>
            <person name="Steffenson B.J."/>
            <person name="Schwessinger B."/>
            <person name="Dodds P.N."/>
            <person name="Figueroa M."/>
        </authorList>
    </citation>
    <scope>NUCLEOTIDE SEQUENCE [LARGE SCALE GENOMIC DNA]</scope>
    <source>
        <strain evidence="2">21-0</strain>
    </source>
</reference>
<evidence type="ECO:0000313" key="2">
    <source>
        <dbReference type="EMBL" id="KAA1111540.1"/>
    </source>
</evidence>
<feature type="compositionally biased region" description="Polar residues" evidence="1">
    <location>
        <begin position="169"/>
        <end position="189"/>
    </location>
</feature>
<evidence type="ECO:0000256" key="1">
    <source>
        <dbReference type="SAM" id="MobiDB-lite"/>
    </source>
</evidence>
<comment type="caution">
    <text evidence="2">The sequence shown here is derived from an EMBL/GenBank/DDBJ whole genome shotgun (WGS) entry which is preliminary data.</text>
</comment>
<feature type="compositionally biased region" description="Polar residues" evidence="1">
    <location>
        <begin position="236"/>
        <end position="248"/>
    </location>
</feature>
<feature type="compositionally biased region" description="Basic and acidic residues" evidence="1">
    <location>
        <begin position="225"/>
        <end position="234"/>
    </location>
</feature>
<gene>
    <name evidence="2" type="ORF">PGT21_003552</name>
</gene>
<feature type="compositionally biased region" description="Polar residues" evidence="1">
    <location>
        <begin position="65"/>
        <end position="82"/>
    </location>
</feature>
<feature type="compositionally biased region" description="Basic and acidic residues" evidence="1">
    <location>
        <begin position="51"/>
        <end position="63"/>
    </location>
</feature>
<feature type="compositionally biased region" description="Polar residues" evidence="1">
    <location>
        <begin position="129"/>
        <end position="140"/>
    </location>
</feature>
<evidence type="ECO:0000313" key="3">
    <source>
        <dbReference type="Proteomes" id="UP000324748"/>
    </source>
</evidence>
<protein>
    <submittedName>
        <fullName evidence="2">Uncharacterized protein</fullName>
    </submittedName>
</protein>
<organism evidence="2 3">
    <name type="scientific">Puccinia graminis f. sp. tritici</name>
    <dbReference type="NCBI Taxonomy" id="56615"/>
    <lineage>
        <taxon>Eukaryota</taxon>
        <taxon>Fungi</taxon>
        <taxon>Dikarya</taxon>
        <taxon>Basidiomycota</taxon>
        <taxon>Pucciniomycotina</taxon>
        <taxon>Pucciniomycetes</taxon>
        <taxon>Pucciniales</taxon>
        <taxon>Pucciniaceae</taxon>
        <taxon>Puccinia</taxon>
    </lineage>
</organism>
<keyword evidence="3" id="KW-1185">Reference proteome</keyword>
<name>A0A5B0QE85_PUCGR</name>
<accession>A0A5B0QE85</accession>
<feature type="compositionally biased region" description="Polar residues" evidence="1">
    <location>
        <begin position="107"/>
        <end position="117"/>
    </location>
</feature>
<sequence length="307" mass="32588">MSTRSHRPALVEAQDLKGAPRGQYSSKVSSASSSASAVGEAVPGILPSSEGEERRGHEGRRDLQSIGTSGRSIGQDQPSGFQGSVWELGSEGGMRGVPYRTDGLQVQEKQGYSSDPNSRPGDAGRSSDRSTTTPPRNESTVPARVLQPAGLPVPASLPTAAPSGPVLQRSESLLPSTGSEHRSSSVPSRTDQRSPSKQEQSKSQSQSQSQHQPSKSSAQSAKQFSTDERERHSSAYEFSNSQRKSPSSLPKVDSSRDDQTQSHDPSAVPSFGGDARAERRIRESSSTPRGRGESKLLTAEQSGQNPP</sequence>
<dbReference type="Proteomes" id="UP000324748">
    <property type="component" value="Unassembled WGS sequence"/>
</dbReference>